<evidence type="ECO:0000259" key="5">
    <source>
        <dbReference type="PROSITE" id="PS50949"/>
    </source>
</evidence>
<dbReference type="Gene3D" id="1.10.10.10">
    <property type="entry name" value="Winged helix-like DNA-binding domain superfamily/Winged helix DNA-binding domain"/>
    <property type="match status" value="1"/>
</dbReference>
<dbReference type="InterPro" id="IPR000524">
    <property type="entry name" value="Tscrpt_reg_HTH_GntR"/>
</dbReference>
<reference evidence="6" key="1">
    <citation type="submission" date="2022-08" db="EMBL/GenBank/DDBJ databases">
        <authorList>
            <person name="Deng Y."/>
            <person name="Han X.-F."/>
            <person name="Zhang Y.-Q."/>
        </authorList>
    </citation>
    <scope>NUCLEOTIDE SEQUENCE</scope>
    <source>
        <strain evidence="6">CPCC 205763</strain>
    </source>
</reference>
<evidence type="ECO:0000256" key="1">
    <source>
        <dbReference type="ARBA" id="ARBA00023015"/>
    </source>
</evidence>
<evidence type="ECO:0000256" key="3">
    <source>
        <dbReference type="ARBA" id="ARBA00023163"/>
    </source>
</evidence>
<dbReference type="Pfam" id="PF00392">
    <property type="entry name" value="GntR"/>
    <property type="match status" value="1"/>
</dbReference>
<dbReference type="Proteomes" id="UP001165584">
    <property type="component" value="Unassembled WGS sequence"/>
</dbReference>
<protein>
    <submittedName>
        <fullName evidence="6">FadR family transcriptional regulator</fullName>
    </submittedName>
</protein>
<keyword evidence="1" id="KW-0805">Transcription regulation</keyword>
<dbReference type="PRINTS" id="PR00035">
    <property type="entry name" value="HTHGNTR"/>
</dbReference>
<dbReference type="PANTHER" id="PTHR43537:SF5">
    <property type="entry name" value="UXU OPERON TRANSCRIPTIONAL REGULATOR"/>
    <property type="match status" value="1"/>
</dbReference>
<organism evidence="6 7">
    <name type="scientific">Herbiconiux aconitum</name>
    <dbReference type="NCBI Taxonomy" id="2970913"/>
    <lineage>
        <taxon>Bacteria</taxon>
        <taxon>Bacillati</taxon>
        <taxon>Actinomycetota</taxon>
        <taxon>Actinomycetes</taxon>
        <taxon>Micrococcales</taxon>
        <taxon>Microbacteriaceae</taxon>
        <taxon>Herbiconiux</taxon>
    </lineage>
</organism>
<proteinExistence type="predicted"/>
<feature type="region of interest" description="Disordered" evidence="4">
    <location>
        <begin position="237"/>
        <end position="257"/>
    </location>
</feature>
<dbReference type="InterPro" id="IPR036390">
    <property type="entry name" value="WH_DNA-bd_sf"/>
</dbReference>
<dbReference type="PANTHER" id="PTHR43537">
    <property type="entry name" value="TRANSCRIPTIONAL REGULATOR, GNTR FAMILY"/>
    <property type="match status" value="1"/>
</dbReference>
<keyword evidence="7" id="KW-1185">Reference proteome</keyword>
<accession>A0ABT2GNG7</accession>
<dbReference type="Pfam" id="PF07729">
    <property type="entry name" value="FCD"/>
    <property type="match status" value="1"/>
</dbReference>
<dbReference type="EMBL" id="JANLCM010000001">
    <property type="protein sequence ID" value="MCS5717696.1"/>
    <property type="molecule type" value="Genomic_DNA"/>
</dbReference>
<evidence type="ECO:0000256" key="2">
    <source>
        <dbReference type="ARBA" id="ARBA00023125"/>
    </source>
</evidence>
<evidence type="ECO:0000256" key="4">
    <source>
        <dbReference type="SAM" id="MobiDB-lite"/>
    </source>
</evidence>
<gene>
    <name evidence="6" type="ORF">N1027_06055</name>
</gene>
<dbReference type="InterPro" id="IPR011711">
    <property type="entry name" value="GntR_C"/>
</dbReference>
<keyword evidence="2" id="KW-0238">DNA-binding</keyword>
<comment type="caution">
    <text evidence="6">The sequence shown here is derived from an EMBL/GenBank/DDBJ whole genome shotgun (WGS) entry which is preliminary data.</text>
</comment>
<dbReference type="InterPro" id="IPR008920">
    <property type="entry name" value="TF_FadR/GntR_C"/>
</dbReference>
<dbReference type="SMART" id="SM00345">
    <property type="entry name" value="HTH_GNTR"/>
    <property type="match status" value="1"/>
</dbReference>
<dbReference type="CDD" id="cd07377">
    <property type="entry name" value="WHTH_GntR"/>
    <property type="match status" value="1"/>
</dbReference>
<evidence type="ECO:0000313" key="7">
    <source>
        <dbReference type="Proteomes" id="UP001165584"/>
    </source>
</evidence>
<sequence>MTSAELPSRDEAPARRSLTENVVSAIMQMVSNGELLAGQRLPIEKELSVRLGVSRGSLREGVRALAVMGVLETRQGDGTYVTSLDATSLLSGFSFYADLQVADDATQLLHVRRILESESAALAARTLTDEQLDLLSAVLDRVDTIIEKGVDDDDLAEVIAADSEFHTRIARSTGNRPLAALIESLASRTQRTRMWRAMTERGTVPGAQAEHRAILAELRRRDPDRARVRMETHLMGVEDFSETHPTEASEESDASSQ</sequence>
<dbReference type="Gene3D" id="1.20.120.530">
    <property type="entry name" value="GntR ligand-binding domain-like"/>
    <property type="match status" value="1"/>
</dbReference>
<feature type="domain" description="HTH gntR-type" evidence="5">
    <location>
        <begin position="16"/>
        <end position="84"/>
    </location>
</feature>
<keyword evidence="3" id="KW-0804">Transcription</keyword>
<dbReference type="SUPFAM" id="SSF46785">
    <property type="entry name" value="Winged helix' DNA-binding domain"/>
    <property type="match status" value="1"/>
</dbReference>
<dbReference type="PROSITE" id="PS50949">
    <property type="entry name" value="HTH_GNTR"/>
    <property type="match status" value="1"/>
</dbReference>
<dbReference type="SMART" id="SM00895">
    <property type="entry name" value="FCD"/>
    <property type="match status" value="1"/>
</dbReference>
<feature type="compositionally biased region" description="Acidic residues" evidence="4">
    <location>
        <begin position="248"/>
        <end position="257"/>
    </location>
</feature>
<name>A0ABT2GNG7_9MICO</name>
<dbReference type="InterPro" id="IPR036388">
    <property type="entry name" value="WH-like_DNA-bd_sf"/>
</dbReference>
<evidence type="ECO:0000313" key="6">
    <source>
        <dbReference type="EMBL" id="MCS5717696.1"/>
    </source>
</evidence>
<dbReference type="RefSeq" id="WP_259506152.1">
    <property type="nucleotide sequence ID" value="NZ_JANLCM010000001.1"/>
</dbReference>
<dbReference type="SUPFAM" id="SSF48008">
    <property type="entry name" value="GntR ligand-binding domain-like"/>
    <property type="match status" value="1"/>
</dbReference>